<comment type="caution">
    <text evidence="1">The sequence shown here is derived from an EMBL/GenBank/DDBJ whole genome shotgun (WGS) entry which is preliminary data.</text>
</comment>
<dbReference type="SUPFAM" id="SSF52317">
    <property type="entry name" value="Class I glutamine amidotransferase-like"/>
    <property type="match status" value="1"/>
</dbReference>
<dbReference type="Gene3D" id="3.40.50.880">
    <property type="match status" value="1"/>
</dbReference>
<name>X6NZC8_RETFI</name>
<gene>
    <name evidence="1" type="ORF">RFI_05453</name>
</gene>
<proteinExistence type="predicted"/>
<reference evidence="1 2" key="1">
    <citation type="journal article" date="2013" name="Curr. Biol.">
        <title>The Genome of the Foraminiferan Reticulomyxa filosa.</title>
        <authorList>
            <person name="Glockner G."/>
            <person name="Hulsmann N."/>
            <person name="Schleicher M."/>
            <person name="Noegel A.A."/>
            <person name="Eichinger L."/>
            <person name="Gallinger C."/>
            <person name="Pawlowski J."/>
            <person name="Sierra R."/>
            <person name="Euteneuer U."/>
            <person name="Pillet L."/>
            <person name="Moustafa A."/>
            <person name="Platzer M."/>
            <person name="Groth M."/>
            <person name="Szafranski K."/>
            <person name="Schliwa M."/>
        </authorList>
    </citation>
    <scope>NUCLEOTIDE SEQUENCE [LARGE SCALE GENOMIC DNA]</scope>
</reference>
<organism evidence="1 2">
    <name type="scientific">Reticulomyxa filosa</name>
    <dbReference type="NCBI Taxonomy" id="46433"/>
    <lineage>
        <taxon>Eukaryota</taxon>
        <taxon>Sar</taxon>
        <taxon>Rhizaria</taxon>
        <taxon>Retaria</taxon>
        <taxon>Foraminifera</taxon>
        <taxon>Monothalamids</taxon>
        <taxon>Reticulomyxidae</taxon>
        <taxon>Reticulomyxa</taxon>
    </lineage>
</organism>
<dbReference type="EMBL" id="ASPP01004781">
    <property type="protein sequence ID" value="ETO31665.1"/>
    <property type="molecule type" value="Genomic_DNA"/>
</dbReference>
<accession>X6NZC8</accession>
<evidence type="ECO:0000313" key="2">
    <source>
        <dbReference type="Proteomes" id="UP000023152"/>
    </source>
</evidence>
<evidence type="ECO:0000313" key="1">
    <source>
        <dbReference type="EMBL" id="ETO31665.1"/>
    </source>
</evidence>
<keyword evidence="2" id="KW-1185">Reference proteome</keyword>
<sequence>MSVQLLAKTDLYNTLFKIGKNTYGIQGHPEIKPDLLKVWCQADWGEANEHVVKLMTGDTLEYLNKNFDKISLGGDTILNLWIDVVFGSEIGDVPEVGSREAFQQYLVDVLLPAAEINTQQYKRSLNLKLSSSKLQPQTSLLPAN</sequence>
<dbReference type="AlphaFoldDB" id="X6NZC8"/>
<protein>
    <submittedName>
        <fullName evidence="1">Uncharacterized protein</fullName>
    </submittedName>
</protein>
<dbReference type="InterPro" id="IPR029062">
    <property type="entry name" value="Class_I_gatase-like"/>
</dbReference>
<dbReference type="Proteomes" id="UP000023152">
    <property type="component" value="Unassembled WGS sequence"/>
</dbReference>